<keyword evidence="3" id="KW-1185">Reference proteome</keyword>
<dbReference type="Pfam" id="PF00571">
    <property type="entry name" value="CBS"/>
    <property type="match status" value="1"/>
</dbReference>
<dbReference type="Gene3D" id="3.10.580.10">
    <property type="entry name" value="CBS-domain"/>
    <property type="match status" value="1"/>
</dbReference>
<proteinExistence type="predicted"/>
<evidence type="ECO:0000313" key="2">
    <source>
        <dbReference type="EMBL" id="BDI06134.1"/>
    </source>
</evidence>
<evidence type="ECO:0000259" key="1">
    <source>
        <dbReference type="Pfam" id="PF00571"/>
    </source>
</evidence>
<dbReference type="InterPro" id="IPR046342">
    <property type="entry name" value="CBS_dom_sf"/>
</dbReference>
<dbReference type="SUPFAM" id="SSF54631">
    <property type="entry name" value="CBS-domain pair"/>
    <property type="match status" value="1"/>
</dbReference>
<accession>A0ABM7YNU1</accession>
<organism evidence="2 3">
    <name type="scientific">Sphaerotilus microaerophilus</name>
    <dbReference type="NCBI Taxonomy" id="2914710"/>
    <lineage>
        <taxon>Bacteria</taxon>
        <taxon>Pseudomonadati</taxon>
        <taxon>Pseudomonadota</taxon>
        <taxon>Betaproteobacteria</taxon>
        <taxon>Burkholderiales</taxon>
        <taxon>Sphaerotilaceae</taxon>
        <taxon>Sphaerotilus</taxon>
    </lineage>
</organism>
<reference evidence="2" key="1">
    <citation type="submission" date="2022-04" db="EMBL/GenBank/DDBJ databases">
        <title>Whole genome sequence of Sphaerotilus sp. FB-5.</title>
        <authorList>
            <person name="Takeda M."/>
            <person name="Narihara S."/>
            <person name="Akimoto M."/>
            <person name="Akimoto R."/>
            <person name="Nishiyashiki S."/>
            <person name="Murakami T."/>
        </authorList>
    </citation>
    <scope>NUCLEOTIDE SEQUENCE</scope>
    <source>
        <strain evidence="2">FB-5</strain>
    </source>
</reference>
<feature type="domain" description="CBS" evidence="1">
    <location>
        <begin position="55"/>
        <end position="98"/>
    </location>
</feature>
<sequence>MFLCPLQKGIRPMNTLTTFRFPEGTCIAQAQPFAGVPVTLESPARAVMTDLTHVRAATIAPDTPLTEARQTMIHQGVRLLFVVSQISCMDGLITSTDLEGERPMQQIARRGVRYEELVVADVMSPLATLDAIDLEELAHADVAKVIATLKQVGRRHLLVIQKGSPHQGPRVRGVISLSQIERQLGQPIAMLETAGNFAEISASLAAAA</sequence>
<dbReference type="InterPro" id="IPR000644">
    <property type="entry name" value="CBS_dom"/>
</dbReference>
<name>A0ABM7YNU1_9BURK</name>
<dbReference type="EMBL" id="AP025730">
    <property type="protein sequence ID" value="BDI06134.1"/>
    <property type="molecule type" value="Genomic_DNA"/>
</dbReference>
<evidence type="ECO:0000313" key="3">
    <source>
        <dbReference type="Proteomes" id="UP001057498"/>
    </source>
</evidence>
<gene>
    <name evidence="2" type="ORF">CATMQ487_31040</name>
</gene>
<protein>
    <recommendedName>
        <fullName evidence="1">CBS domain-containing protein</fullName>
    </recommendedName>
</protein>
<dbReference type="Proteomes" id="UP001057498">
    <property type="component" value="Chromosome"/>
</dbReference>